<evidence type="ECO:0000313" key="5">
    <source>
        <dbReference type="EMBL" id="QWU90352.1"/>
    </source>
</evidence>
<evidence type="ECO:0000259" key="4">
    <source>
        <dbReference type="Pfam" id="PF04825"/>
    </source>
</evidence>
<gene>
    <name evidence="5" type="ORF">CA3LBN_004713</name>
</gene>
<dbReference type="PANTHER" id="PTHR12585">
    <property type="entry name" value="SCC1 / RAD21 FAMILY MEMBER"/>
    <property type="match status" value="1"/>
</dbReference>
<dbReference type="EMBL" id="CP076667">
    <property type="protein sequence ID" value="QWU90352.1"/>
    <property type="molecule type" value="Genomic_DNA"/>
</dbReference>
<feature type="compositionally biased region" description="Polar residues" evidence="3">
    <location>
        <begin position="217"/>
        <end position="230"/>
    </location>
</feature>
<keyword evidence="2" id="KW-0539">Nucleus</keyword>
<evidence type="ECO:0000256" key="3">
    <source>
        <dbReference type="SAM" id="MobiDB-lite"/>
    </source>
</evidence>
<protein>
    <recommendedName>
        <fullName evidence="4">Rad21/Rec8-like protein N-terminal domain-containing protein</fullName>
    </recommendedName>
</protein>
<dbReference type="PANTHER" id="PTHR12585:SF69">
    <property type="entry name" value="FI11703P"/>
    <property type="match status" value="1"/>
</dbReference>
<name>A0ABX8IBD1_9ASCO</name>
<evidence type="ECO:0000256" key="2">
    <source>
        <dbReference type="ARBA" id="ARBA00023242"/>
    </source>
</evidence>
<feature type="region of interest" description="Disordered" evidence="3">
    <location>
        <begin position="205"/>
        <end position="231"/>
    </location>
</feature>
<feature type="compositionally biased region" description="Basic and acidic residues" evidence="3">
    <location>
        <begin position="205"/>
        <end position="216"/>
    </location>
</feature>
<accession>A0ABX8IBD1</accession>
<comment type="subcellular location">
    <subcellularLocation>
        <location evidence="1">Nucleus</location>
    </subcellularLocation>
</comment>
<dbReference type="InterPro" id="IPR006910">
    <property type="entry name" value="Rad21_Rec8_N"/>
</dbReference>
<evidence type="ECO:0000313" key="6">
    <source>
        <dbReference type="Proteomes" id="UP000825434"/>
    </source>
</evidence>
<organism evidence="5 6">
    <name type="scientific">Candidozyma haemuli</name>
    <dbReference type="NCBI Taxonomy" id="45357"/>
    <lineage>
        <taxon>Eukaryota</taxon>
        <taxon>Fungi</taxon>
        <taxon>Dikarya</taxon>
        <taxon>Ascomycota</taxon>
        <taxon>Saccharomycotina</taxon>
        <taxon>Pichiomycetes</taxon>
        <taxon>Metschnikowiaceae</taxon>
        <taxon>Candidozyma</taxon>
    </lineage>
</organism>
<feature type="domain" description="Rad21/Rec8-like protein N-terminal" evidence="4">
    <location>
        <begin position="3"/>
        <end position="84"/>
    </location>
</feature>
<reference evidence="5 6" key="1">
    <citation type="submission" date="2021-06" db="EMBL/GenBank/DDBJ databases">
        <title>Candida outbreak in Lebanon.</title>
        <authorList>
            <person name="Finianos M."/>
        </authorList>
    </citation>
    <scope>NUCLEOTIDE SEQUENCE [LARGE SCALE GENOMIC DNA]</scope>
    <source>
        <strain evidence="5">CA3LBN</strain>
    </source>
</reference>
<sequence length="490" mass="55107">MNLTHSDGVGAAWIMATVGHTRRLSKKDITSVSIPQVCRSVQKQKSLRLASNLMYGLALLHKQQVNYVFEDVANVHQKLTRPVFFGQVEEKAVVHQRRHVPLPDSGSFTMQDFACDEWFLERKGFRDVEECFDTYISHAQRADALDKSLDDILDQTLATLRANETTLGEVGFEFDENGEINSQAILSINQDLAGLEADFEDLRRDQPARDHSKDPHFSTTSNILRSTLNQRESRPKRKHIVCDPVAVHTAYSFCYPLYLREFDTLPSVPKRRKQSIWETLGEMSLTAAPYLNQATQLYLEPPPGTIPPSRLPQWKARTDDVELGRNVQISADTIEFARASMLDFEPDDTFESFTLNDKTSEDASFQFPSSQVESQGTIARNLHKLALKLLGYIHNRSFEYGSFCDWEGNQAPSGGYRKISFVDLFPPQPLGPSDLSVTRKLAAKSFGTVLELATKNALQIIPGDEPAAEKAWVLHSYDDGGDHNVLANIT</sequence>
<evidence type="ECO:0000256" key="1">
    <source>
        <dbReference type="ARBA" id="ARBA00004123"/>
    </source>
</evidence>
<dbReference type="Proteomes" id="UP000825434">
    <property type="component" value="Chromosome 7"/>
</dbReference>
<keyword evidence="6" id="KW-1185">Reference proteome</keyword>
<dbReference type="Pfam" id="PF04825">
    <property type="entry name" value="Rad21_Rec8_N"/>
    <property type="match status" value="1"/>
</dbReference>
<dbReference type="InterPro" id="IPR039781">
    <property type="entry name" value="Rad21/Rec8-like"/>
</dbReference>
<proteinExistence type="predicted"/>